<name>A0A1V8SIA1_9PEZI</name>
<dbReference type="STRING" id="1507870.A0A1V8SIA1"/>
<accession>A0A1V8SIA1</accession>
<dbReference type="PANTHER" id="PTHR32487">
    <property type="entry name" value="3-OXO-DELTA(4,5)-STEROID 5-BETA-REDUCTASE"/>
    <property type="match status" value="1"/>
</dbReference>
<evidence type="ECO:0000313" key="2">
    <source>
        <dbReference type="EMBL" id="OQN98813.1"/>
    </source>
</evidence>
<comment type="caution">
    <text evidence="2">The sequence shown here is derived from an EMBL/GenBank/DDBJ whole genome shotgun (WGS) entry which is preliminary data.</text>
</comment>
<sequence length="398" mass="43522">MEATAPLFPSRSNEVGALIALVFGASGITGHAILQALLTSPSTTAFSRVIGLTNRPLSASIAQLPADPRIDLYSGIDLLSRESSLLQLQHVPGIDLVTHVFYAAYGGHGGSFEDLKKVNSEMLTNAVGGVEICCPKLQFITLNTGGKAYGVEFHGQDGIVYEPPLLESTPRIPSPHAENVFYYAQHDILSVASQGKAWSFCEIRPDVIVGFVPNNNAMNMAQSLALYFSLYRELEGERSEVVFPYGAEAWEALHTDSSSDLLGRMHVHCATSPQTCGNGSIFNCVDGPPFAWSALWPRLTAYFGLKGTGPNASPKPKAIESYMLEHHAQWPDFVRKHGLREGALEATGWKFADDVCGITFRRDMSSEARKGVGHTEERDVFEGYERAFREMRKGRIIP</sequence>
<dbReference type="InterPro" id="IPR055222">
    <property type="entry name" value="PRISE-like_Rossmann-fold"/>
</dbReference>
<feature type="domain" description="PRISE-like Rossmann-fold" evidence="1">
    <location>
        <begin position="20"/>
        <end position="398"/>
    </location>
</feature>
<evidence type="ECO:0000259" key="1">
    <source>
        <dbReference type="Pfam" id="PF22917"/>
    </source>
</evidence>
<dbReference type="CDD" id="cd08948">
    <property type="entry name" value="5beta-POR_like_SDR_a"/>
    <property type="match status" value="1"/>
</dbReference>
<dbReference type="InterPro" id="IPR036291">
    <property type="entry name" value="NAD(P)-bd_dom_sf"/>
</dbReference>
<dbReference type="Proteomes" id="UP000192596">
    <property type="component" value="Unassembled WGS sequence"/>
</dbReference>
<dbReference type="PANTHER" id="PTHR32487:SF8">
    <property type="entry name" value="NAD-DEPENDENT EPIMERASE_DEHYDRATASE DOMAIN-CONTAINING PROTEIN"/>
    <property type="match status" value="1"/>
</dbReference>
<proteinExistence type="predicted"/>
<gene>
    <name evidence="2" type="ORF">B0A48_15159</name>
</gene>
<dbReference type="OrthoDB" id="1731983at2759"/>
<organism evidence="2 3">
    <name type="scientific">Cryoendolithus antarcticus</name>
    <dbReference type="NCBI Taxonomy" id="1507870"/>
    <lineage>
        <taxon>Eukaryota</taxon>
        <taxon>Fungi</taxon>
        <taxon>Dikarya</taxon>
        <taxon>Ascomycota</taxon>
        <taxon>Pezizomycotina</taxon>
        <taxon>Dothideomycetes</taxon>
        <taxon>Dothideomycetidae</taxon>
        <taxon>Cladosporiales</taxon>
        <taxon>Cladosporiaceae</taxon>
        <taxon>Cryoendolithus</taxon>
    </lineage>
</organism>
<dbReference type="EMBL" id="NAJO01000043">
    <property type="protein sequence ID" value="OQN98813.1"/>
    <property type="molecule type" value="Genomic_DNA"/>
</dbReference>
<dbReference type="Gene3D" id="3.40.50.720">
    <property type="entry name" value="NAD(P)-binding Rossmann-like Domain"/>
    <property type="match status" value="1"/>
</dbReference>
<dbReference type="InParanoid" id="A0A1V8SIA1"/>
<dbReference type="AlphaFoldDB" id="A0A1V8SIA1"/>
<dbReference type="Pfam" id="PF22917">
    <property type="entry name" value="PRISE"/>
    <property type="match status" value="1"/>
</dbReference>
<dbReference type="SUPFAM" id="SSF51735">
    <property type="entry name" value="NAD(P)-binding Rossmann-fold domains"/>
    <property type="match status" value="1"/>
</dbReference>
<evidence type="ECO:0000313" key="3">
    <source>
        <dbReference type="Proteomes" id="UP000192596"/>
    </source>
</evidence>
<keyword evidence="3" id="KW-1185">Reference proteome</keyword>
<reference evidence="3" key="1">
    <citation type="submission" date="2017-03" db="EMBL/GenBank/DDBJ databases">
        <title>Genomes of endolithic fungi from Antarctica.</title>
        <authorList>
            <person name="Coleine C."/>
            <person name="Masonjones S."/>
            <person name="Stajich J.E."/>
        </authorList>
    </citation>
    <scope>NUCLEOTIDE SEQUENCE [LARGE SCALE GENOMIC DNA]</scope>
    <source>
        <strain evidence="3">CCFEE 5527</strain>
    </source>
</reference>
<protein>
    <recommendedName>
        <fullName evidence="1">PRISE-like Rossmann-fold domain-containing protein</fullName>
    </recommendedName>
</protein>